<evidence type="ECO:0000313" key="1">
    <source>
        <dbReference type="EMBL" id="GAH54401.1"/>
    </source>
</evidence>
<dbReference type="EMBL" id="BARU01018262">
    <property type="protein sequence ID" value="GAH54401.1"/>
    <property type="molecule type" value="Genomic_DNA"/>
</dbReference>
<dbReference type="GO" id="GO:0005739">
    <property type="term" value="C:mitochondrion"/>
    <property type="evidence" value="ECO:0007669"/>
    <property type="project" value="TreeGrafter"/>
</dbReference>
<accession>X1G903</accession>
<reference evidence="1" key="1">
    <citation type="journal article" date="2014" name="Front. Microbiol.">
        <title>High frequency of phylogenetically diverse reductive dehalogenase-homologous genes in deep subseafloor sedimentary metagenomes.</title>
        <authorList>
            <person name="Kawai M."/>
            <person name="Futagami T."/>
            <person name="Toyoda A."/>
            <person name="Takaki Y."/>
            <person name="Nishi S."/>
            <person name="Hori S."/>
            <person name="Arai W."/>
            <person name="Tsubouchi T."/>
            <person name="Morono Y."/>
            <person name="Uchiyama I."/>
            <person name="Ito T."/>
            <person name="Fujiyama A."/>
            <person name="Inagaki F."/>
            <person name="Takami H."/>
        </authorList>
    </citation>
    <scope>NUCLEOTIDE SEQUENCE</scope>
    <source>
        <strain evidence="1">Expedition CK06-06</strain>
    </source>
</reference>
<evidence type="ECO:0008006" key="2">
    <source>
        <dbReference type="Google" id="ProtNLM"/>
    </source>
</evidence>
<dbReference type="Pfam" id="PF06941">
    <property type="entry name" value="NT5C"/>
    <property type="match status" value="1"/>
</dbReference>
<protein>
    <recommendedName>
        <fullName evidence="2">Swiss Army Knife RNA repair protein HAD domain-containing protein</fullName>
    </recommendedName>
</protein>
<dbReference type="InterPro" id="IPR036412">
    <property type="entry name" value="HAD-like_sf"/>
</dbReference>
<dbReference type="GO" id="GO:0008253">
    <property type="term" value="F:5'-nucleotidase activity"/>
    <property type="evidence" value="ECO:0007669"/>
    <property type="project" value="InterPro"/>
</dbReference>
<sequence length="201" mass="23493">MKFMIKIEDVALFDMDGTLCDYDRALLEKLEELRSPHEPQYTSSIRDAPSYMKRRADIIRASEEWWENLPKLQLGWDILKVAKSLDYRIMILTQGPKKNPSSWSGKKKWIDKNLGEEVDVTITRDKGLVYGKVMVDDFPDYVERWLKWRSRGTVIMPANESNKDFTHPNVIRYDGTNINQVKNALRLAKKRESKEPLDLGT</sequence>
<comment type="caution">
    <text evidence="1">The sequence shown here is derived from an EMBL/GenBank/DDBJ whole genome shotgun (WGS) entry which is preliminary data.</text>
</comment>
<name>X1G903_9ZZZZ</name>
<dbReference type="SUPFAM" id="SSF56784">
    <property type="entry name" value="HAD-like"/>
    <property type="match status" value="1"/>
</dbReference>
<dbReference type="InterPro" id="IPR023214">
    <property type="entry name" value="HAD_sf"/>
</dbReference>
<organism evidence="1">
    <name type="scientific">marine sediment metagenome</name>
    <dbReference type="NCBI Taxonomy" id="412755"/>
    <lineage>
        <taxon>unclassified sequences</taxon>
        <taxon>metagenomes</taxon>
        <taxon>ecological metagenomes</taxon>
    </lineage>
</organism>
<dbReference type="InterPro" id="IPR010708">
    <property type="entry name" value="5'(3')-deoxyribonucleotidase"/>
</dbReference>
<dbReference type="GO" id="GO:0009223">
    <property type="term" value="P:pyrimidine deoxyribonucleotide catabolic process"/>
    <property type="evidence" value="ECO:0007669"/>
    <property type="project" value="TreeGrafter"/>
</dbReference>
<dbReference type="AlphaFoldDB" id="X1G903"/>
<proteinExistence type="predicted"/>
<dbReference type="Gene3D" id="3.40.50.1000">
    <property type="entry name" value="HAD superfamily/HAD-like"/>
    <property type="match status" value="1"/>
</dbReference>
<gene>
    <name evidence="1" type="ORF">S03H2_30202</name>
</gene>
<dbReference type="PANTHER" id="PTHR16504">
    <property type="entry name" value="5'(3')-DEOXYRIBONUCLEOTIDASE"/>
    <property type="match status" value="1"/>
</dbReference>
<dbReference type="PANTHER" id="PTHR16504:SF4">
    <property type="entry name" value="5'(3')-DEOXYRIBONUCLEOTIDASE"/>
    <property type="match status" value="1"/>
</dbReference>